<dbReference type="SUPFAM" id="SSF50978">
    <property type="entry name" value="WD40 repeat-like"/>
    <property type="match status" value="1"/>
</dbReference>
<evidence type="ECO:0000256" key="5">
    <source>
        <dbReference type="PROSITE-ProRule" id="PRU00221"/>
    </source>
</evidence>
<keyword evidence="1 5" id="KW-0853">WD repeat</keyword>
<feature type="repeat" description="WD" evidence="5">
    <location>
        <begin position="278"/>
        <end position="319"/>
    </location>
</feature>
<reference evidence="7 8" key="1">
    <citation type="submission" date="2012-04" db="EMBL/GenBank/DDBJ databases">
        <title>The Genome Sequence of Saprolegnia declina VS20.</title>
        <authorList>
            <consortium name="The Broad Institute Genome Sequencing Platform"/>
            <person name="Russ C."/>
            <person name="Nusbaum C."/>
            <person name="Tyler B."/>
            <person name="van West P."/>
            <person name="Dieguez-Uribeondo J."/>
            <person name="de Bruijn I."/>
            <person name="Tripathy S."/>
            <person name="Jiang R."/>
            <person name="Young S.K."/>
            <person name="Zeng Q."/>
            <person name="Gargeya S."/>
            <person name="Fitzgerald M."/>
            <person name="Haas B."/>
            <person name="Abouelleil A."/>
            <person name="Alvarado L."/>
            <person name="Arachchi H.M."/>
            <person name="Berlin A."/>
            <person name="Chapman S.B."/>
            <person name="Goldberg J."/>
            <person name="Griggs A."/>
            <person name="Gujja S."/>
            <person name="Hansen M."/>
            <person name="Howarth C."/>
            <person name="Imamovic A."/>
            <person name="Larimer J."/>
            <person name="McCowen C."/>
            <person name="Montmayeur A."/>
            <person name="Murphy C."/>
            <person name="Neiman D."/>
            <person name="Pearson M."/>
            <person name="Priest M."/>
            <person name="Roberts A."/>
            <person name="Saif S."/>
            <person name="Shea T."/>
            <person name="Sisk P."/>
            <person name="Sykes S."/>
            <person name="Wortman J."/>
            <person name="Nusbaum C."/>
            <person name="Birren B."/>
        </authorList>
    </citation>
    <scope>NUCLEOTIDE SEQUENCE [LARGE SCALE GENOMIC DNA]</scope>
    <source>
        <strain evidence="7 8">VS20</strain>
    </source>
</reference>
<gene>
    <name evidence="7" type="ORF">SDRG_12461</name>
</gene>
<keyword evidence="4" id="KW-0234">DNA repair</keyword>
<sequence length="453" mass="49353">MAPTSAFAYVLRRTLGETAPGEFIHTWHAEASRDLQLNQAKVLHKQGMNIWHMDLEAAEDRYLLVGTGLGALHLYDVAALDVPGVVAADIQPLCTIKPLRGKLPMQQQQDRPGHASGVTSVSWYPVDNGMFVSTSLDACVKVWDANELEVASSFYLKDPVHMAAFSPLPATSHLLAVGTDRPEVRLVDISIGAATHRLVGHRASIRSLAWSTTNAFHLATGATDGSVRIWDIRRSGATACLFCLNQDGAADVPRRIEMASTKRKMSHDPHIAAAASSALAHTSEVQSLAYTPDGRFLVSSGADRAMRLWHAASGAHMFHHYTGIKCSGARHVTVAMAQEAKSDSTMLYHPVGSHGVIASYLLHNTESTEPLTKYTGHYSRVTSCLYRASTRELLSGGEDGLIGIWRPPERTLFAPSTEDDDEQVPPPNEDAWSDDEAAPSDRFVPPILRREQP</sequence>
<dbReference type="PANTHER" id="PTHR46202">
    <property type="entry name" value="DNA EXCISION REPAIR PROTEIN ERCC-8"/>
    <property type="match status" value="1"/>
</dbReference>
<evidence type="ECO:0000256" key="3">
    <source>
        <dbReference type="ARBA" id="ARBA00022763"/>
    </source>
</evidence>
<dbReference type="GO" id="GO:0006283">
    <property type="term" value="P:transcription-coupled nucleotide-excision repair"/>
    <property type="evidence" value="ECO:0007669"/>
    <property type="project" value="InterPro"/>
</dbReference>
<protein>
    <recommendedName>
        <fullName evidence="9">DNA excision repair protein ERCC-8</fullName>
    </recommendedName>
</protein>
<feature type="region of interest" description="Disordered" evidence="6">
    <location>
        <begin position="411"/>
        <end position="453"/>
    </location>
</feature>
<keyword evidence="2" id="KW-0677">Repeat</keyword>
<dbReference type="PANTHER" id="PTHR46202:SF1">
    <property type="entry name" value="DNA EXCISION REPAIR PROTEIN ERCC-8"/>
    <property type="match status" value="1"/>
</dbReference>
<dbReference type="Proteomes" id="UP000030762">
    <property type="component" value="Unassembled WGS sequence"/>
</dbReference>
<dbReference type="SMART" id="SM00320">
    <property type="entry name" value="WD40"/>
    <property type="match status" value="5"/>
</dbReference>
<dbReference type="OrthoDB" id="361494at2759"/>
<dbReference type="InParanoid" id="T0RJ47"/>
<dbReference type="Gene3D" id="2.130.10.10">
    <property type="entry name" value="YVTN repeat-like/Quinoprotein amine dehydrogenase"/>
    <property type="match status" value="1"/>
</dbReference>
<dbReference type="GO" id="GO:0000109">
    <property type="term" value="C:nucleotide-excision repair complex"/>
    <property type="evidence" value="ECO:0007669"/>
    <property type="project" value="TreeGrafter"/>
</dbReference>
<dbReference type="EMBL" id="JH767180">
    <property type="protein sequence ID" value="EQC29917.1"/>
    <property type="molecule type" value="Genomic_DNA"/>
</dbReference>
<feature type="repeat" description="WD" evidence="5">
    <location>
        <begin position="198"/>
        <end position="240"/>
    </location>
</feature>
<evidence type="ECO:0000256" key="6">
    <source>
        <dbReference type="SAM" id="MobiDB-lite"/>
    </source>
</evidence>
<evidence type="ECO:0000256" key="1">
    <source>
        <dbReference type="ARBA" id="ARBA00022574"/>
    </source>
</evidence>
<dbReference type="InterPro" id="IPR042238">
    <property type="entry name" value="Rad28/ERCC8/Ckn1/ATCSA-1"/>
</dbReference>
<dbReference type="OMA" id="WIPAPRE"/>
<keyword evidence="3" id="KW-0227">DNA damage</keyword>
<organism evidence="7 8">
    <name type="scientific">Saprolegnia diclina (strain VS20)</name>
    <dbReference type="NCBI Taxonomy" id="1156394"/>
    <lineage>
        <taxon>Eukaryota</taxon>
        <taxon>Sar</taxon>
        <taxon>Stramenopiles</taxon>
        <taxon>Oomycota</taxon>
        <taxon>Saprolegniomycetes</taxon>
        <taxon>Saprolegniales</taxon>
        <taxon>Saprolegniaceae</taxon>
        <taxon>Saprolegnia</taxon>
    </lineage>
</organism>
<dbReference type="PROSITE" id="PS50294">
    <property type="entry name" value="WD_REPEATS_REGION"/>
    <property type="match status" value="4"/>
</dbReference>
<dbReference type="eggNOG" id="KOG4283">
    <property type="taxonomic scope" value="Eukaryota"/>
</dbReference>
<dbReference type="InterPro" id="IPR019775">
    <property type="entry name" value="WD40_repeat_CS"/>
</dbReference>
<evidence type="ECO:0000256" key="4">
    <source>
        <dbReference type="ARBA" id="ARBA00023204"/>
    </source>
</evidence>
<dbReference type="PROSITE" id="PS50082">
    <property type="entry name" value="WD_REPEATS_2"/>
    <property type="match status" value="4"/>
</dbReference>
<dbReference type="GO" id="GO:0043161">
    <property type="term" value="P:proteasome-mediated ubiquitin-dependent protein catabolic process"/>
    <property type="evidence" value="ECO:0007669"/>
    <property type="project" value="TreeGrafter"/>
</dbReference>
<dbReference type="VEuPathDB" id="FungiDB:SDRG_12461"/>
<dbReference type="STRING" id="1156394.T0RJ47"/>
<name>T0RJ47_SAPDV</name>
<accession>T0RJ47</accession>
<dbReference type="RefSeq" id="XP_008616756.1">
    <property type="nucleotide sequence ID" value="XM_008618534.1"/>
</dbReference>
<dbReference type="InterPro" id="IPR036322">
    <property type="entry name" value="WD40_repeat_dom_sf"/>
</dbReference>
<dbReference type="InterPro" id="IPR015943">
    <property type="entry name" value="WD40/YVTN_repeat-like_dom_sf"/>
</dbReference>
<evidence type="ECO:0000256" key="2">
    <source>
        <dbReference type="ARBA" id="ARBA00022737"/>
    </source>
</evidence>
<keyword evidence="8" id="KW-1185">Reference proteome</keyword>
<proteinExistence type="predicted"/>
<dbReference type="GeneID" id="19953188"/>
<dbReference type="AlphaFoldDB" id="T0RJ47"/>
<dbReference type="GO" id="GO:0000209">
    <property type="term" value="P:protein polyubiquitination"/>
    <property type="evidence" value="ECO:0007669"/>
    <property type="project" value="TreeGrafter"/>
</dbReference>
<dbReference type="Pfam" id="PF00400">
    <property type="entry name" value="WD40"/>
    <property type="match status" value="4"/>
</dbReference>
<dbReference type="GO" id="GO:0031464">
    <property type="term" value="C:Cul4A-RING E3 ubiquitin ligase complex"/>
    <property type="evidence" value="ECO:0007669"/>
    <property type="project" value="TreeGrafter"/>
</dbReference>
<dbReference type="InterPro" id="IPR020472">
    <property type="entry name" value="WD40_PAC1"/>
</dbReference>
<evidence type="ECO:0000313" key="8">
    <source>
        <dbReference type="Proteomes" id="UP000030762"/>
    </source>
</evidence>
<feature type="repeat" description="WD" evidence="5">
    <location>
        <begin position="111"/>
        <end position="153"/>
    </location>
</feature>
<evidence type="ECO:0000313" key="7">
    <source>
        <dbReference type="EMBL" id="EQC29917.1"/>
    </source>
</evidence>
<feature type="repeat" description="WD" evidence="5">
    <location>
        <begin position="374"/>
        <end position="405"/>
    </location>
</feature>
<dbReference type="InterPro" id="IPR001680">
    <property type="entry name" value="WD40_rpt"/>
</dbReference>
<dbReference type="PRINTS" id="PR00320">
    <property type="entry name" value="GPROTEINBRPT"/>
</dbReference>
<dbReference type="PROSITE" id="PS00678">
    <property type="entry name" value="WD_REPEATS_1"/>
    <property type="match status" value="1"/>
</dbReference>
<evidence type="ECO:0008006" key="9">
    <source>
        <dbReference type="Google" id="ProtNLM"/>
    </source>
</evidence>